<keyword evidence="2" id="KW-1185">Reference proteome</keyword>
<comment type="caution">
    <text evidence="1">The sequence shown here is derived from an EMBL/GenBank/DDBJ whole genome shotgun (WGS) entry which is preliminary data.</text>
</comment>
<dbReference type="EMBL" id="CM039431">
    <property type="protein sequence ID" value="KAI4336897.1"/>
    <property type="molecule type" value="Genomic_DNA"/>
</dbReference>
<proteinExistence type="predicted"/>
<name>A0ACB9NKC1_BAUVA</name>
<protein>
    <submittedName>
        <fullName evidence="1">Uncharacterized protein</fullName>
    </submittedName>
</protein>
<accession>A0ACB9NKC1</accession>
<dbReference type="Proteomes" id="UP000828941">
    <property type="component" value="Chromosome 6"/>
</dbReference>
<gene>
    <name evidence="1" type="ORF">L6164_015373</name>
</gene>
<organism evidence="1 2">
    <name type="scientific">Bauhinia variegata</name>
    <name type="common">Purple orchid tree</name>
    <name type="synonym">Phanera variegata</name>
    <dbReference type="NCBI Taxonomy" id="167791"/>
    <lineage>
        <taxon>Eukaryota</taxon>
        <taxon>Viridiplantae</taxon>
        <taxon>Streptophyta</taxon>
        <taxon>Embryophyta</taxon>
        <taxon>Tracheophyta</taxon>
        <taxon>Spermatophyta</taxon>
        <taxon>Magnoliopsida</taxon>
        <taxon>eudicotyledons</taxon>
        <taxon>Gunneridae</taxon>
        <taxon>Pentapetalae</taxon>
        <taxon>rosids</taxon>
        <taxon>fabids</taxon>
        <taxon>Fabales</taxon>
        <taxon>Fabaceae</taxon>
        <taxon>Cercidoideae</taxon>
        <taxon>Cercideae</taxon>
        <taxon>Bauhiniinae</taxon>
        <taxon>Bauhinia</taxon>
    </lineage>
</organism>
<sequence>MERFSRRENIHSSYNLQNQRLSTNPSTPNRNSDVDFHDVFGGPPRRSSIQEMWYGIRELHDSSGVGREDEESAPSCARPRVTEKPVFGEENVSWRRYPSNGFFDGIFGGDESQSCTPRARRHETDPFYASRAFCPACPRPPKTEPFRTSSLPASFSQAGRDKGGFKSDPRPSYGQSLLSQNKADREINLEQHSSNCEIAPGNGQFHFSIYKWASKGVPLAMPLRAERNSRTKERVKIERCSSTKEHKE</sequence>
<evidence type="ECO:0000313" key="1">
    <source>
        <dbReference type="EMBL" id="KAI4336897.1"/>
    </source>
</evidence>
<evidence type="ECO:0000313" key="2">
    <source>
        <dbReference type="Proteomes" id="UP000828941"/>
    </source>
</evidence>
<reference evidence="1 2" key="1">
    <citation type="journal article" date="2022" name="DNA Res.">
        <title>Chromosomal-level genome assembly of the orchid tree Bauhinia variegata (Leguminosae; Cercidoideae) supports the allotetraploid origin hypothesis of Bauhinia.</title>
        <authorList>
            <person name="Zhong Y."/>
            <person name="Chen Y."/>
            <person name="Zheng D."/>
            <person name="Pang J."/>
            <person name="Liu Y."/>
            <person name="Luo S."/>
            <person name="Meng S."/>
            <person name="Qian L."/>
            <person name="Wei D."/>
            <person name="Dai S."/>
            <person name="Zhou R."/>
        </authorList>
    </citation>
    <scope>NUCLEOTIDE SEQUENCE [LARGE SCALE GENOMIC DNA]</scope>
    <source>
        <strain evidence="1">BV-YZ2020</strain>
    </source>
</reference>